<comment type="caution">
    <text evidence="3">The sequence shown here is derived from an EMBL/GenBank/DDBJ whole genome shotgun (WGS) entry which is preliminary data.</text>
</comment>
<keyword evidence="4" id="KW-1185">Reference proteome</keyword>
<feature type="chain" id="PRO_5040781432" evidence="2">
    <location>
        <begin position="16"/>
        <end position="111"/>
    </location>
</feature>
<organism evidence="3 4">
    <name type="scientific">Phytophthora lilii</name>
    <dbReference type="NCBI Taxonomy" id="2077276"/>
    <lineage>
        <taxon>Eukaryota</taxon>
        <taxon>Sar</taxon>
        <taxon>Stramenopiles</taxon>
        <taxon>Oomycota</taxon>
        <taxon>Peronosporomycetes</taxon>
        <taxon>Peronosporales</taxon>
        <taxon>Peronosporaceae</taxon>
        <taxon>Phytophthora</taxon>
    </lineage>
</organism>
<keyword evidence="1" id="KW-0175">Coiled coil</keyword>
<proteinExistence type="predicted"/>
<evidence type="ECO:0000256" key="2">
    <source>
        <dbReference type="SAM" id="SignalP"/>
    </source>
</evidence>
<dbReference type="Proteomes" id="UP001165083">
    <property type="component" value="Unassembled WGS sequence"/>
</dbReference>
<gene>
    <name evidence="3" type="ORF">Plil01_000372500</name>
</gene>
<reference evidence="3" key="1">
    <citation type="submission" date="2023-04" db="EMBL/GenBank/DDBJ databases">
        <title>Phytophthora lilii NBRC 32176.</title>
        <authorList>
            <person name="Ichikawa N."/>
            <person name="Sato H."/>
            <person name="Tonouchi N."/>
        </authorList>
    </citation>
    <scope>NUCLEOTIDE SEQUENCE</scope>
    <source>
        <strain evidence="3">NBRC 32176</strain>
    </source>
</reference>
<name>A0A9W6THB8_9STRA</name>
<evidence type="ECO:0000256" key="1">
    <source>
        <dbReference type="SAM" id="Coils"/>
    </source>
</evidence>
<protein>
    <submittedName>
        <fullName evidence="3">Unnamed protein product</fullName>
    </submittedName>
</protein>
<accession>A0A9W6THB8</accession>
<evidence type="ECO:0000313" key="4">
    <source>
        <dbReference type="Proteomes" id="UP001165083"/>
    </source>
</evidence>
<feature type="coiled-coil region" evidence="1">
    <location>
        <begin position="24"/>
        <end position="103"/>
    </location>
</feature>
<evidence type="ECO:0000313" key="3">
    <source>
        <dbReference type="EMBL" id="GMF13228.1"/>
    </source>
</evidence>
<dbReference type="EMBL" id="BSXW01000148">
    <property type="protein sequence ID" value="GMF13228.1"/>
    <property type="molecule type" value="Genomic_DNA"/>
</dbReference>
<sequence length="111" mass="12320">MVCLILMSWLLQVKAKSRESRATIETLESALQGARKDVAQLESARDWAATSRLRMAEQQQAAERLQRELDTAKTALASAEAENEQLRAQTRRAEKKILRLEARVGASGGVV</sequence>
<feature type="signal peptide" evidence="2">
    <location>
        <begin position="1"/>
        <end position="15"/>
    </location>
</feature>
<dbReference type="OrthoDB" id="109290at2759"/>
<keyword evidence="2" id="KW-0732">Signal</keyword>
<dbReference type="AlphaFoldDB" id="A0A9W6THB8"/>